<feature type="compositionally biased region" description="Low complexity" evidence="1">
    <location>
        <begin position="266"/>
        <end position="283"/>
    </location>
</feature>
<dbReference type="EMBL" id="GL732545">
    <property type="protein sequence ID" value="EFX80935.1"/>
    <property type="molecule type" value="Genomic_DNA"/>
</dbReference>
<keyword evidence="3" id="KW-1185">Reference proteome</keyword>
<feature type="compositionally biased region" description="Polar residues" evidence="1">
    <location>
        <begin position="1"/>
        <end position="17"/>
    </location>
</feature>
<feature type="region of interest" description="Disordered" evidence="1">
    <location>
        <begin position="264"/>
        <end position="382"/>
    </location>
</feature>
<evidence type="ECO:0000256" key="1">
    <source>
        <dbReference type="SAM" id="MobiDB-lite"/>
    </source>
</evidence>
<gene>
    <name evidence="2" type="ORF">DAPPUDRAFT_102957</name>
</gene>
<feature type="region of interest" description="Disordered" evidence="1">
    <location>
        <begin position="200"/>
        <end position="228"/>
    </location>
</feature>
<feature type="region of interest" description="Disordered" evidence="1">
    <location>
        <begin position="124"/>
        <end position="149"/>
    </location>
</feature>
<organism evidence="2 3">
    <name type="scientific">Daphnia pulex</name>
    <name type="common">Water flea</name>
    <dbReference type="NCBI Taxonomy" id="6669"/>
    <lineage>
        <taxon>Eukaryota</taxon>
        <taxon>Metazoa</taxon>
        <taxon>Ecdysozoa</taxon>
        <taxon>Arthropoda</taxon>
        <taxon>Crustacea</taxon>
        <taxon>Branchiopoda</taxon>
        <taxon>Diplostraca</taxon>
        <taxon>Cladocera</taxon>
        <taxon>Anomopoda</taxon>
        <taxon>Daphniidae</taxon>
        <taxon>Daphnia</taxon>
    </lineage>
</organism>
<name>E9GI21_DAPPU</name>
<evidence type="ECO:0000313" key="3">
    <source>
        <dbReference type="Proteomes" id="UP000000305"/>
    </source>
</evidence>
<dbReference type="HOGENOM" id="CLU_724151_0_0_1"/>
<sequence length="382" mass="40683">MLLNNNGPSDTVVQPSGGNVVFRRQKQQQQQPESEQRHNNNSSSSSSSSKTKKGMKSGGAGGGTSSVRNSWSFTTELPMQHHVVPMVPAVKENIYVDPETLMNANGDLKAVSRSRLRQRSVSNLNSAALAGTRERRDHSSSNRHPNGTMAKGVDYIRIHHPNPIRAALAVNHQPTDLTSILPISNGNTTANVVDLQIQDRSEYGNPDGSSAHSTAERESGMAGSTKTVDQTGLIHPVMDLYQAINQNQSNDYKLIQSYAIQPEMLDGSSNGNGRGDSQQQQQQPHPGQTANPPMVRHGSGRGSATNARGFPSSSSSSSAGSTGKTSAEVVHASRKPAAAGTPMPNASTGPNAVKTEWTFLPSPTAATEPQHREINSKPEVCS</sequence>
<protein>
    <submittedName>
        <fullName evidence="2">Uncharacterized protein</fullName>
    </submittedName>
</protein>
<accession>E9GI21</accession>
<feature type="region of interest" description="Disordered" evidence="1">
    <location>
        <begin position="1"/>
        <end position="69"/>
    </location>
</feature>
<dbReference type="Proteomes" id="UP000000305">
    <property type="component" value="Unassembled WGS sequence"/>
</dbReference>
<dbReference type="KEGG" id="dpx:DAPPUDRAFT_102957"/>
<dbReference type="OrthoDB" id="8196563at2759"/>
<reference evidence="2 3" key="1">
    <citation type="journal article" date="2011" name="Science">
        <title>The ecoresponsive genome of Daphnia pulex.</title>
        <authorList>
            <person name="Colbourne J.K."/>
            <person name="Pfrender M.E."/>
            <person name="Gilbert D."/>
            <person name="Thomas W.K."/>
            <person name="Tucker A."/>
            <person name="Oakley T.H."/>
            <person name="Tokishita S."/>
            <person name="Aerts A."/>
            <person name="Arnold G.J."/>
            <person name="Basu M.K."/>
            <person name="Bauer D.J."/>
            <person name="Caceres C.E."/>
            <person name="Carmel L."/>
            <person name="Casola C."/>
            <person name="Choi J.H."/>
            <person name="Detter J.C."/>
            <person name="Dong Q."/>
            <person name="Dusheyko S."/>
            <person name="Eads B.D."/>
            <person name="Frohlich T."/>
            <person name="Geiler-Samerotte K.A."/>
            <person name="Gerlach D."/>
            <person name="Hatcher P."/>
            <person name="Jogdeo S."/>
            <person name="Krijgsveld J."/>
            <person name="Kriventseva E.V."/>
            <person name="Kultz D."/>
            <person name="Laforsch C."/>
            <person name="Lindquist E."/>
            <person name="Lopez J."/>
            <person name="Manak J.R."/>
            <person name="Muller J."/>
            <person name="Pangilinan J."/>
            <person name="Patwardhan R.P."/>
            <person name="Pitluck S."/>
            <person name="Pritham E.J."/>
            <person name="Rechtsteiner A."/>
            <person name="Rho M."/>
            <person name="Rogozin I.B."/>
            <person name="Sakarya O."/>
            <person name="Salamov A."/>
            <person name="Schaack S."/>
            <person name="Shapiro H."/>
            <person name="Shiga Y."/>
            <person name="Skalitzky C."/>
            <person name="Smith Z."/>
            <person name="Souvorov A."/>
            <person name="Sung W."/>
            <person name="Tang Z."/>
            <person name="Tsuchiya D."/>
            <person name="Tu H."/>
            <person name="Vos H."/>
            <person name="Wang M."/>
            <person name="Wolf Y.I."/>
            <person name="Yamagata H."/>
            <person name="Yamada T."/>
            <person name="Ye Y."/>
            <person name="Shaw J.R."/>
            <person name="Andrews J."/>
            <person name="Crease T.J."/>
            <person name="Tang H."/>
            <person name="Lucas S.M."/>
            <person name="Robertson H.M."/>
            <person name="Bork P."/>
            <person name="Koonin E.V."/>
            <person name="Zdobnov E.M."/>
            <person name="Grigoriev I.V."/>
            <person name="Lynch M."/>
            <person name="Boore J.L."/>
        </authorList>
    </citation>
    <scope>NUCLEOTIDE SEQUENCE [LARGE SCALE GENOMIC DNA]</scope>
</reference>
<dbReference type="InParanoid" id="E9GI21"/>
<feature type="compositionally biased region" description="Low complexity" evidence="1">
    <location>
        <begin position="312"/>
        <end position="327"/>
    </location>
</feature>
<proteinExistence type="predicted"/>
<dbReference type="AlphaFoldDB" id="E9GI21"/>
<evidence type="ECO:0000313" key="2">
    <source>
        <dbReference type="EMBL" id="EFX80935.1"/>
    </source>
</evidence>